<feature type="region of interest" description="Disordered" evidence="1">
    <location>
        <begin position="69"/>
        <end position="88"/>
    </location>
</feature>
<sequence>MSIFYSYGVKGYFEGAKDNTPNVPITMIRIRRISLQSNVERYGDLLIHHLLIVKLWPLSQTRSSHLPPPAISKLSTVPEPSTPTTSSATTASIFRTPVHEIICVFESVFAHLITSSSRRRLGAVEAGKSIKALLHDFLWNGEIVKFRLCSGGKKSVIKGFKTFTPVPYWWGGWCNRTTISMYRTVCRAWAQRRLSTYVL</sequence>
<dbReference type="AlphaFoldDB" id="A0A8A1MP53"/>
<feature type="non-terminal residue" evidence="2">
    <location>
        <position position="199"/>
    </location>
</feature>
<protein>
    <submittedName>
        <fullName evidence="2">Uncharacterized protein</fullName>
    </submittedName>
</protein>
<proteinExistence type="predicted"/>
<dbReference type="Proteomes" id="UP000663671">
    <property type="component" value="Chromosome 3"/>
</dbReference>
<reference evidence="2" key="1">
    <citation type="submission" date="2021-01" db="EMBL/GenBank/DDBJ databases">
        <title>Chromosome-level genome assembly of a human fungal pathogen reveals clustering of transcriptionally co-regulated genes.</title>
        <authorList>
            <person name="Voorhies M."/>
            <person name="Cohen S."/>
            <person name="Shea T.P."/>
            <person name="Petrus S."/>
            <person name="Munoz J.F."/>
            <person name="Poplawski S."/>
            <person name="Goldman W.E."/>
            <person name="Michael T."/>
            <person name="Cuomo C.A."/>
            <person name="Sil A."/>
            <person name="Beyhan S."/>
        </authorList>
    </citation>
    <scope>NUCLEOTIDE SEQUENCE</scope>
    <source>
        <strain evidence="2">WU24</strain>
    </source>
</reference>
<gene>
    <name evidence="2" type="ORF">I7I51_06698</name>
</gene>
<accession>A0A8A1MP53</accession>
<dbReference type="VEuPathDB" id="FungiDB:I7I51_06698"/>
<feature type="compositionally biased region" description="Low complexity" evidence="1">
    <location>
        <begin position="75"/>
        <end position="88"/>
    </location>
</feature>
<dbReference type="EMBL" id="CP069115">
    <property type="protein sequence ID" value="QSS65847.1"/>
    <property type="molecule type" value="Genomic_DNA"/>
</dbReference>
<organism evidence="2 3">
    <name type="scientific">Ajellomyces capsulatus</name>
    <name type="common">Darling's disease fungus</name>
    <name type="synonym">Histoplasma capsulatum</name>
    <dbReference type="NCBI Taxonomy" id="5037"/>
    <lineage>
        <taxon>Eukaryota</taxon>
        <taxon>Fungi</taxon>
        <taxon>Dikarya</taxon>
        <taxon>Ascomycota</taxon>
        <taxon>Pezizomycotina</taxon>
        <taxon>Eurotiomycetes</taxon>
        <taxon>Eurotiomycetidae</taxon>
        <taxon>Onygenales</taxon>
        <taxon>Ajellomycetaceae</taxon>
        <taxon>Histoplasma</taxon>
    </lineage>
</organism>
<evidence type="ECO:0000313" key="3">
    <source>
        <dbReference type="Proteomes" id="UP000663671"/>
    </source>
</evidence>
<name>A0A8A1MP53_AJECA</name>
<evidence type="ECO:0000256" key="1">
    <source>
        <dbReference type="SAM" id="MobiDB-lite"/>
    </source>
</evidence>
<evidence type="ECO:0000313" key="2">
    <source>
        <dbReference type="EMBL" id="QSS65847.1"/>
    </source>
</evidence>